<gene>
    <name evidence="1" type="ORF">LMG3458_04542</name>
</gene>
<dbReference type="EMBL" id="CADIJO010000018">
    <property type="protein sequence ID" value="CAB3727631.1"/>
    <property type="molecule type" value="Genomic_DNA"/>
</dbReference>
<sequence length="137" mass="15194">MPDFSDHCRRAAHDAHALIEQWIGQTGLPSDTLPRLLAYFSDDFSMVTTDGQRLPDGALPGLFARLAGSRPGLSIRIDEFAVLHASTDSAVLTYRESHAWHGGATVRRATASFIADEDGHPRWRHLHETWVTTHAPQ</sequence>
<dbReference type="AlphaFoldDB" id="A0A6S7ADZ9"/>
<evidence type="ECO:0000313" key="1">
    <source>
        <dbReference type="EMBL" id="CAB3727631.1"/>
    </source>
</evidence>
<name>A0A6S7ADZ9_9BURK</name>
<dbReference type="Proteomes" id="UP000494111">
    <property type="component" value="Unassembled WGS sequence"/>
</dbReference>
<protein>
    <submittedName>
        <fullName evidence="1">Uncharacterized protein</fullName>
    </submittedName>
</protein>
<proteinExistence type="predicted"/>
<organism evidence="1 2">
    <name type="scientific">Achromobacter deleyi</name>
    <dbReference type="NCBI Taxonomy" id="1353891"/>
    <lineage>
        <taxon>Bacteria</taxon>
        <taxon>Pseudomonadati</taxon>
        <taxon>Pseudomonadota</taxon>
        <taxon>Betaproteobacteria</taxon>
        <taxon>Burkholderiales</taxon>
        <taxon>Alcaligenaceae</taxon>
        <taxon>Achromobacter</taxon>
    </lineage>
</organism>
<dbReference type="InterPro" id="IPR016918">
    <property type="entry name" value="UCP029394"/>
</dbReference>
<dbReference type="PIRSF" id="PIRSF029394">
    <property type="entry name" value="UCP029394"/>
    <property type="match status" value="1"/>
</dbReference>
<dbReference type="RefSeq" id="WP_175216556.1">
    <property type="nucleotide sequence ID" value="NZ_CADIJO010000018.1"/>
</dbReference>
<dbReference type="SUPFAM" id="SSF54427">
    <property type="entry name" value="NTF2-like"/>
    <property type="match status" value="1"/>
</dbReference>
<dbReference type="InterPro" id="IPR032710">
    <property type="entry name" value="NTF2-like_dom_sf"/>
</dbReference>
<accession>A0A6S7ADZ9</accession>
<dbReference type="Gene3D" id="3.10.450.50">
    <property type="match status" value="1"/>
</dbReference>
<evidence type="ECO:0000313" key="2">
    <source>
        <dbReference type="Proteomes" id="UP000494111"/>
    </source>
</evidence>
<reference evidence="1 2" key="1">
    <citation type="submission" date="2020-04" db="EMBL/GenBank/DDBJ databases">
        <authorList>
            <person name="De Canck E."/>
        </authorList>
    </citation>
    <scope>NUCLEOTIDE SEQUENCE [LARGE SCALE GENOMIC DNA]</scope>
    <source>
        <strain evidence="1 2">LMG 3458</strain>
    </source>
</reference>